<reference evidence="1 2" key="1">
    <citation type="submission" date="2018-03" db="EMBL/GenBank/DDBJ databases">
        <title>Genomic Encyclopedia of Type Strains, Phase III (KMG-III): the genomes of soil and plant-associated and newly described type strains.</title>
        <authorList>
            <person name="Whitman W."/>
        </authorList>
    </citation>
    <scope>NUCLEOTIDE SEQUENCE [LARGE SCALE GENOMIC DNA]</scope>
    <source>
        <strain evidence="1 2">CGMCC 4.7125</strain>
    </source>
</reference>
<dbReference type="EMBL" id="PVNH01000013">
    <property type="protein sequence ID" value="PRX43867.1"/>
    <property type="molecule type" value="Genomic_DNA"/>
</dbReference>
<dbReference type="RefSeq" id="WP_181193467.1">
    <property type="nucleotide sequence ID" value="NZ_PVNH01000013.1"/>
</dbReference>
<evidence type="ECO:0000313" key="2">
    <source>
        <dbReference type="Proteomes" id="UP000238362"/>
    </source>
</evidence>
<organism evidence="1 2">
    <name type="scientific">Prauserella shujinwangii</name>
    <dbReference type="NCBI Taxonomy" id="1453103"/>
    <lineage>
        <taxon>Bacteria</taxon>
        <taxon>Bacillati</taxon>
        <taxon>Actinomycetota</taxon>
        <taxon>Actinomycetes</taxon>
        <taxon>Pseudonocardiales</taxon>
        <taxon>Pseudonocardiaceae</taxon>
        <taxon>Prauserella</taxon>
    </lineage>
</organism>
<sequence>MSIPGLVLLLFVLAALELAASKFDWIPWRRGRKRRMATGLAAEELFSFLYATKRAELDQRDTELVMPQLEEDGAPPRNRIDLDHGTAVLDLSGRERGS</sequence>
<gene>
    <name evidence="1" type="ORF">B0I33_11330</name>
</gene>
<dbReference type="Pfam" id="PF19690">
    <property type="entry name" value="DUF6191"/>
    <property type="match status" value="1"/>
</dbReference>
<comment type="caution">
    <text evidence="1">The sequence shown here is derived from an EMBL/GenBank/DDBJ whole genome shotgun (WGS) entry which is preliminary data.</text>
</comment>
<dbReference type="Proteomes" id="UP000238362">
    <property type="component" value="Unassembled WGS sequence"/>
</dbReference>
<accession>A0A2T0LLG2</accession>
<name>A0A2T0LLG2_9PSEU</name>
<dbReference type="InterPro" id="IPR045684">
    <property type="entry name" value="DUF6191"/>
</dbReference>
<dbReference type="AlphaFoldDB" id="A0A2T0LLG2"/>
<evidence type="ECO:0000313" key="1">
    <source>
        <dbReference type="EMBL" id="PRX43867.1"/>
    </source>
</evidence>
<proteinExistence type="predicted"/>
<keyword evidence="2" id="KW-1185">Reference proteome</keyword>
<protein>
    <submittedName>
        <fullName evidence="1">Uncharacterized protein</fullName>
    </submittedName>
</protein>